<reference evidence="1" key="1">
    <citation type="submission" date="2022-06" db="EMBL/GenBank/DDBJ databases">
        <title>Lutimaribacter sp. EGI FJ00013, a novel bacterium isolated from a salt lake sediment enrichment.</title>
        <authorList>
            <person name="Gao L."/>
            <person name="Fang B.-Z."/>
            <person name="Li W.-J."/>
        </authorList>
    </citation>
    <scope>NUCLEOTIDE SEQUENCE</scope>
    <source>
        <strain evidence="1">EGI FJ00013</strain>
    </source>
</reference>
<sequence length="350" mass="36892">MRRPDPSFWRGRPVLLTGHTGFKGGWTALMLDALGARVTGLALDPEPGLSAHDALGGAARLDRDLRRDIRATGAIGDAVPEGGVVLHLAAQAIVGRGHRDPSGTWSANLDGTRTLLDAAAGMPIAAAVIVTSDKVYRQTGARRPFVEADALGGEDPYSASKAACELLVASYRKAGRITVPIATARAGNVIGGGDLGEDRLIPDLVRAMAAGQSLRLRHPDATRPFQHVLDVICGYLLLAETLASGPAPEAVNFGPAEAETRVRDLLDLWARATGTAIDWAQDAAPAYPEQPRLALDSSLACTALGWAPLMSVGMAAAETACWYRDRLAGRDMAKISRDTIQTYLHGDLIA</sequence>
<accession>A0ACC5ZZJ9</accession>
<protein>
    <submittedName>
        <fullName evidence="1">CDP-glucose 4,6-dehydratase</fullName>
        <ecNumber evidence="1">4.2.1.45</ecNumber>
    </submittedName>
</protein>
<evidence type="ECO:0000313" key="1">
    <source>
        <dbReference type="EMBL" id="MCM2563767.1"/>
    </source>
</evidence>
<keyword evidence="2" id="KW-1185">Reference proteome</keyword>
<dbReference type="EMBL" id="JAMQGO010000017">
    <property type="protein sequence ID" value="MCM2563767.1"/>
    <property type="molecule type" value="Genomic_DNA"/>
</dbReference>
<keyword evidence="1" id="KW-0456">Lyase</keyword>
<gene>
    <name evidence="1" type="primary">rfbG</name>
    <name evidence="1" type="ORF">M8744_16590</name>
</gene>
<comment type="caution">
    <text evidence="1">The sequence shown here is derived from an EMBL/GenBank/DDBJ whole genome shotgun (WGS) entry which is preliminary data.</text>
</comment>
<dbReference type="EC" id="4.2.1.45" evidence="1"/>
<organism evidence="1 2">
    <name type="scientific">Lutimaribacter degradans</name>
    <dbReference type="NCBI Taxonomy" id="2945989"/>
    <lineage>
        <taxon>Bacteria</taxon>
        <taxon>Pseudomonadati</taxon>
        <taxon>Pseudomonadota</taxon>
        <taxon>Alphaproteobacteria</taxon>
        <taxon>Rhodobacterales</taxon>
        <taxon>Roseobacteraceae</taxon>
        <taxon>Lutimaribacter</taxon>
    </lineage>
</organism>
<dbReference type="Proteomes" id="UP001203036">
    <property type="component" value="Unassembled WGS sequence"/>
</dbReference>
<proteinExistence type="predicted"/>
<evidence type="ECO:0000313" key="2">
    <source>
        <dbReference type="Proteomes" id="UP001203036"/>
    </source>
</evidence>
<name>A0ACC5ZZJ9_9RHOB</name>